<evidence type="ECO:0000313" key="3">
    <source>
        <dbReference type="Proteomes" id="UP000494330"/>
    </source>
</evidence>
<gene>
    <name evidence="2" type="ORF">BPA30113_04929</name>
</gene>
<evidence type="ECO:0000313" key="2">
    <source>
        <dbReference type="EMBL" id="VWC04954.1"/>
    </source>
</evidence>
<evidence type="ECO:0000256" key="1">
    <source>
        <dbReference type="SAM" id="MobiDB-lite"/>
    </source>
</evidence>
<dbReference type="AlphaFoldDB" id="A0A6J5E1J5"/>
<proteinExistence type="predicted"/>
<name>A0A6J5E1J5_9BURK</name>
<dbReference type="EMBL" id="CABVQD010000020">
    <property type="protein sequence ID" value="VWC04954.1"/>
    <property type="molecule type" value="Genomic_DNA"/>
</dbReference>
<accession>A0A6J5E1J5</accession>
<dbReference type="Proteomes" id="UP000494330">
    <property type="component" value="Unassembled WGS sequence"/>
</dbReference>
<feature type="region of interest" description="Disordered" evidence="1">
    <location>
        <begin position="63"/>
        <end position="108"/>
    </location>
</feature>
<protein>
    <submittedName>
        <fullName evidence="2">Uncharacterized protein</fullName>
    </submittedName>
</protein>
<keyword evidence="3" id="KW-1185">Reference proteome</keyword>
<reference evidence="2 3" key="1">
    <citation type="submission" date="2019-09" db="EMBL/GenBank/DDBJ databases">
        <authorList>
            <person name="Depoorter E."/>
        </authorList>
    </citation>
    <scope>NUCLEOTIDE SEQUENCE [LARGE SCALE GENOMIC DNA]</scope>
    <source>
        <strain evidence="2">LMG 30113</strain>
    </source>
</reference>
<sequence length="229" mass="26073">MPPHRIHRAIFLDHVIQISASHREIFTIRRMTSSGNAFVECPKFSLPAYRFFMHCRLPESRESRRSKLNGYRMPRDATAASRPNTRRASKESPPAARRRVPAHRAGPTFSRAEKTFSRTDGLYIHACRYKSDYLRTTKTRFQPAARFFIALHIDRINPSMHGKTHPLPSKPGPNTTNPTTKTGFIKQIRHVFPRRFFPAAHCGHQRAAPHRASPREPHGILAAGAITGI</sequence>
<organism evidence="2 3">
    <name type="scientific">Burkholderia paludis</name>
    <dbReference type="NCBI Taxonomy" id="1506587"/>
    <lineage>
        <taxon>Bacteria</taxon>
        <taxon>Pseudomonadati</taxon>
        <taxon>Pseudomonadota</taxon>
        <taxon>Betaproteobacteria</taxon>
        <taxon>Burkholderiales</taxon>
        <taxon>Burkholderiaceae</taxon>
        <taxon>Burkholderia</taxon>
        <taxon>Burkholderia cepacia complex</taxon>
    </lineage>
</organism>